<protein>
    <submittedName>
        <fullName evidence="1">Uncharacterized protein</fullName>
    </submittedName>
</protein>
<dbReference type="EMBL" id="HACG01033276">
    <property type="protein sequence ID" value="CEK80141.1"/>
    <property type="molecule type" value="Transcribed_RNA"/>
</dbReference>
<sequence length="81" mass="9234">MEMDRIWEISPMGEEKTMPEITIMSHIRHEYKSVVSATISVDLIQGSVCAKGNLFLDIIFPSVLLSITISYPRHKPFQNVL</sequence>
<accession>A0A0B7AJN8</accession>
<evidence type="ECO:0000313" key="1">
    <source>
        <dbReference type="EMBL" id="CEK80140.1"/>
    </source>
</evidence>
<organism evidence="1">
    <name type="scientific">Arion vulgaris</name>
    <dbReference type="NCBI Taxonomy" id="1028688"/>
    <lineage>
        <taxon>Eukaryota</taxon>
        <taxon>Metazoa</taxon>
        <taxon>Spiralia</taxon>
        <taxon>Lophotrochozoa</taxon>
        <taxon>Mollusca</taxon>
        <taxon>Gastropoda</taxon>
        <taxon>Heterobranchia</taxon>
        <taxon>Euthyneura</taxon>
        <taxon>Panpulmonata</taxon>
        <taxon>Eupulmonata</taxon>
        <taxon>Stylommatophora</taxon>
        <taxon>Helicina</taxon>
        <taxon>Arionoidea</taxon>
        <taxon>Arionidae</taxon>
        <taxon>Arion</taxon>
    </lineage>
</organism>
<dbReference type="EMBL" id="HACG01033275">
    <property type="protein sequence ID" value="CEK80140.1"/>
    <property type="molecule type" value="Transcribed_RNA"/>
</dbReference>
<gene>
    <name evidence="1" type="primary">ORF119321</name>
    <name evidence="2" type="synonym">ORF119324</name>
</gene>
<evidence type="ECO:0000313" key="2">
    <source>
        <dbReference type="EMBL" id="CEK80141.1"/>
    </source>
</evidence>
<name>A0A0B7AJN8_9EUPU</name>
<proteinExistence type="predicted"/>
<dbReference type="AlphaFoldDB" id="A0A0B7AJN8"/>
<reference evidence="1" key="1">
    <citation type="submission" date="2014-12" db="EMBL/GenBank/DDBJ databases">
        <title>Insight into the proteome of Arion vulgaris.</title>
        <authorList>
            <person name="Aradska J."/>
            <person name="Bulat T."/>
            <person name="Smidak R."/>
            <person name="Sarate P."/>
            <person name="Gangsoo J."/>
            <person name="Sialana F."/>
            <person name="Bilban M."/>
            <person name="Lubec G."/>
        </authorList>
    </citation>
    <scope>NUCLEOTIDE SEQUENCE</scope>
    <source>
        <tissue evidence="1">Skin</tissue>
    </source>
</reference>